<dbReference type="SUPFAM" id="SSF54593">
    <property type="entry name" value="Glyoxalase/Bleomycin resistance protein/Dihydroxybiphenyl dioxygenase"/>
    <property type="match status" value="1"/>
</dbReference>
<dbReference type="Proteomes" id="UP000564644">
    <property type="component" value="Unassembled WGS sequence"/>
</dbReference>
<dbReference type="PROSITE" id="PS51819">
    <property type="entry name" value="VOC"/>
    <property type="match status" value="1"/>
</dbReference>
<dbReference type="CDD" id="cd06587">
    <property type="entry name" value="VOC"/>
    <property type="match status" value="1"/>
</dbReference>
<dbReference type="Gene3D" id="3.10.180.10">
    <property type="entry name" value="2,3-Dihydroxybiphenyl 1,2-Dioxygenase, domain 1"/>
    <property type="match status" value="1"/>
</dbReference>
<proteinExistence type="predicted"/>
<dbReference type="InterPro" id="IPR004360">
    <property type="entry name" value="Glyas_Fos-R_dOase_dom"/>
</dbReference>
<dbReference type="Pfam" id="PF00903">
    <property type="entry name" value="Glyoxalase"/>
    <property type="match status" value="1"/>
</dbReference>
<gene>
    <name evidence="2" type="ORF">H7C18_11090</name>
</gene>
<dbReference type="InterPro" id="IPR037523">
    <property type="entry name" value="VOC_core"/>
</dbReference>
<dbReference type="InterPro" id="IPR029068">
    <property type="entry name" value="Glyas_Bleomycin-R_OHBP_Dase"/>
</dbReference>
<dbReference type="RefSeq" id="WP_185129124.1">
    <property type="nucleotide sequence ID" value="NZ_JACJVO010000012.1"/>
</dbReference>
<dbReference type="AlphaFoldDB" id="A0A7X0VVK6"/>
<name>A0A7X0VVK6_9BACL</name>
<comment type="caution">
    <text evidence="2">The sequence shown here is derived from an EMBL/GenBank/DDBJ whole genome shotgun (WGS) entry which is preliminary data.</text>
</comment>
<accession>A0A7X0VVK6</accession>
<evidence type="ECO:0000313" key="3">
    <source>
        <dbReference type="Proteomes" id="UP000564644"/>
    </source>
</evidence>
<organism evidence="2 3">
    <name type="scientific">Cohnella zeiphila</name>
    <dbReference type="NCBI Taxonomy" id="2761120"/>
    <lineage>
        <taxon>Bacteria</taxon>
        <taxon>Bacillati</taxon>
        <taxon>Bacillota</taxon>
        <taxon>Bacilli</taxon>
        <taxon>Bacillales</taxon>
        <taxon>Paenibacillaceae</taxon>
        <taxon>Cohnella</taxon>
    </lineage>
</organism>
<protein>
    <submittedName>
        <fullName evidence="2">VOC family protein</fullName>
    </submittedName>
</protein>
<sequence>MAKKALLKRIECAYLPVKDVAASAEWYERVLGLKLRSPIEPGRGAIMIMDSGQWLFLLPCENGHPLHFMTTGWAENGMPFEMFPICFETDDIRSMYQLLQQSGAWTEETVRDEGGCGLQLNFKDPDGNKFQVWQQPVAAGVPAQ</sequence>
<dbReference type="EMBL" id="JACJVO010000012">
    <property type="protein sequence ID" value="MBB6731452.1"/>
    <property type="molecule type" value="Genomic_DNA"/>
</dbReference>
<keyword evidence="3" id="KW-1185">Reference proteome</keyword>
<feature type="domain" description="VOC" evidence="1">
    <location>
        <begin position="9"/>
        <end position="135"/>
    </location>
</feature>
<evidence type="ECO:0000259" key="1">
    <source>
        <dbReference type="PROSITE" id="PS51819"/>
    </source>
</evidence>
<reference evidence="2 3" key="1">
    <citation type="submission" date="2020-08" db="EMBL/GenBank/DDBJ databases">
        <title>Cohnella phylogeny.</title>
        <authorList>
            <person name="Dunlap C."/>
        </authorList>
    </citation>
    <scope>NUCLEOTIDE SEQUENCE [LARGE SCALE GENOMIC DNA]</scope>
    <source>
        <strain evidence="2 3">CBP 2801</strain>
    </source>
</reference>
<evidence type="ECO:0000313" key="2">
    <source>
        <dbReference type="EMBL" id="MBB6731452.1"/>
    </source>
</evidence>